<feature type="transmembrane region" description="Helical" evidence="1">
    <location>
        <begin position="213"/>
        <end position="231"/>
    </location>
</feature>
<feature type="transmembrane region" description="Helical" evidence="1">
    <location>
        <begin position="296"/>
        <end position="312"/>
    </location>
</feature>
<gene>
    <name evidence="2" type="ORF">BCF33_2023</name>
</gene>
<feature type="transmembrane region" description="Helical" evidence="1">
    <location>
        <begin position="88"/>
        <end position="108"/>
    </location>
</feature>
<reference evidence="2 3" key="1">
    <citation type="submission" date="2018-03" db="EMBL/GenBank/DDBJ databases">
        <title>Genomic Encyclopedia of Archaeal and Bacterial Type Strains, Phase II (KMG-II): from individual species to whole genera.</title>
        <authorList>
            <person name="Goeker M."/>
        </authorList>
    </citation>
    <scope>NUCLEOTIDE SEQUENCE [LARGE SCALE GENOMIC DNA]</scope>
    <source>
        <strain evidence="2 3">DSM 29318</strain>
    </source>
</reference>
<protein>
    <recommendedName>
        <fullName evidence="4">Membrane protein DUF2157</fullName>
    </recommendedName>
</protein>
<feature type="transmembrane region" description="Helical" evidence="1">
    <location>
        <begin position="149"/>
        <end position="167"/>
    </location>
</feature>
<feature type="transmembrane region" description="Helical" evidence="1">
    <location>
        <begin position="273"/>
        <end position="291"/>
    </location>
</feature>
<proteinExistence type="predicted"/>
<keyword evidence="3" id="KW-1185">Reference proteome</keyword>
<evidence type="ECO:0000313" key="3">
    <source>
        <dbReference type="Proteomes" id="UP000238801"/>
    </source>
</evidence>
<feature type="transmembrane region" description="Helical" evidence="1">
    <location>
        <begin position="115"/>
        <end position="137"/>
    </location>
</feature>
<evidence type="ECO:0000313" key="2">
    <source>
        <dbReference type="EMBL" id="PRY93157.1"/>
    </source>
</evidence>
<comment type="caution">
    <text evidence="2">The sequence shown here is derived from an EMBL/GenBank/DDBJ whole genome shotgun (WGS) entry which is preliminary data.</text>
</comment>
<keyword evidence="1" id="KW-0812">Transmembrane</keyword>
<sequence length="365" mass="37629">MIERDDVKAAVAAGVLSERQAAHLAALADARRGTRDDVRPGEEPFELFRGFNEIFIVVGLVILAVGWQGLAAAVTFGTGLSDGGFARTYAVMSGLGAIVVWGLSEYFVRRRRMVAPAIALTILFALALGGATLPWLTEGVARAALGFDTSRLLMAAGIVIGGLLVHFGRFRVPFTLALIALALFGTAILAIAGTQGIVPDPEDLFLLGAQGPFAPATLALGLAFFGIAMTFDMSDPHRVTRRAANGFWLHVVAAPAIVNTVALSLLAEPSGGRLAALAGFLALMALVAVVIDRRSFLVAGAGYIVVLAGLVAEGGGVAGAVLSIGAGLLLLGALWERIRGALLRLLGPVLPVGRLPPANGVGEMA</sequence>
<dbReference type="AlphaFoldDB" id="A0A2T0X2L9"/>
<feature type="transmembrane region" description="Helical" evidence="1">
    <location>
        <begin position="243"/>
        <end position="267"/>
    </location>
</feature>
<accession>A0A2T0X2L9</accession>
<feature type="transmembrane region" description="Helical" evidence="1">
    <location>
        <begin position="174"/>
        <end position="193"/>
    </location>
</feature>
<keyword evidence="1" id="KW-0472">Membrane</keyword>
<dbReference type="RefSeq" id="WP_106160773.1">
    <property type="nucleotide sequence ID" value="NZ_PVTT01000002.1"/>
</dbReference>
<feature type="transmembrane region" description="Helical" evidence="1">
    <location>
        <begin position="318"/>
        <end position="335"/>
    </location>
</feature>
<evidence type="ECO:0008006" key="4">
    <source>
        <dbReference type="Google" id="ProtNLM"/>
    </source>
</evidence>
<dbReference type="Proteomes" id="UP000238801">
    <property type="component" value="Unassembled WGS sequence"/>
</dbReference>
<organism evidence="2 3">
    <name type="scientific">Hasllibacter halocynthiae</name>
    <dbReference type="NCBI Taxonomy" id="595589"/>
    <lineage>
        <taxon>Bacteria</taxon>
        <taxon>Pseudomonadati</taxon>
        <taxon>Pseudomonadota</taxon>
        <taxon>Alphaproteobacteria</taxon>
        <taxon>Rhodobacterales</taxon>
        <taxon>Roseobacteraceae</taxon>
        <taxon>Hasllibacter</taxon>
    </lineage>
</organism>
<evidence type="ECO:0000256" key="1">
    <source>
        <dbReference type="SAM" id="Phobius"/>
    </source>
</evidence>
<feature type="transmembrane region" description="Helical" evidence="1">
    <location>
        <begin position="54"/>
        <end position="76"/>
    </location>
</feature>
<dbReference type="OrthoDB" id="9770600at2"/>
<keyword evidence="1" id="KW-1133">Transmembrane helix</keyword>
<dbReference type="EMBL" id="PVTT01000002">
    <property type="protein sequence ID" value="PRY93157.1"/>
    <property type="molecule type" value="Genomic_DNA"/>
</dbReference>
<name>A0A2T0X2L9_9RHOB</name>